<dbReference type="Gramene" id="mRNA:HanXRQr2_Chr13g0588121">
    <property type="protein sequence ID" value="mRNA:HanXRQr2_Chr13g0588121"/>
    <property type="gene ID" value="HanXRQr2_Chr13g0588121"/>
</dbReference>
<keyword evidence="1 2" id="KW-0344">Guanine-nucleotide releasing factor</keyword>
<evidence type="ECO:0000313" key="5">
    <source>
        <dbReference type="Proteomes" id="UP000215914"/>
    </source>
</evidence>
<protein>
    <submittedName>
        <fullName evidence="4">PRONE domain, Rop guanine nucleotide exchange factor</fullName>
    </submittedName>
</protein>
<dbReference type="Gene3D" id="1.20.58.2010">
    <property type="entry name" value="PRONE domain, subdomain 1"/>
    <property type="match status" value="1"/>
</dbReference>
<accession>A0A9K3EHY0</accession>
<dbReference type="PROSITE" id="PS51334">
    <property type="entry name" value="PRONE"/>
    <property type="match status" value="1"/>
</dbReference>
<evidence type="ECO:0000313" key="4">
    <source>
        <dbReference type="EMBL" id="KAF5773393.1"/>
    </source>
</evidence>
<dbReference type="PANTHER" id="PTHR33101:SF47">
    <property type="entry name" value="ROP GUANINE NUCLEOTIDE EXCHANGE FACTOR 2-RELATED"/>
    <property type="match status" value="1"/>
</dbReference>
<evidence type="ECO:0000259" key="3">
    <source>
        <dbReference type="PROSITE" id="PS51334"/>
    </source>
</evidence>
<keyword evidence="5" id="KW-1185">Reference proteome</keyword>
<dbReference type="PANTHER" id="PTHR33101">
    <property type="entry name" value="ROP GUANINE NUCLEOTIDE EXCHANGE FACTOR 1"/>
    <property type="match status" value="1"/>
</dbReference>
<dbReference type="Pfam" id="PF03759">
    <property type="entry name" value="PRONE"/>
    <property type="match status" value="1"/>
</dbReference>
<reference evidence="4" key="1">
    <citation type="journal article" date="2017" name="Nature">
        <title>The sunflower genome provides insights into oil metabolism, flowering and Asterid evolution.</title>
        <authorList>
            <person name="Badouin H."/>
            <person name="Gouzy J."/>
            <person name="Grassa C.J."/>
            <person name="Murat F."/>
            <person name="Staton S.E."/>
            <person name="Cottret L."/>
            <person name="Lelandais-Briere C."/>
            <person name="Owens G.L."/>
            <person name="Carrere S."/>
            <person name="Mayjonade B."/>
            <person name="Legrand L."/>
            <person name="Gill N."/>
            <person name="Kane N.C."/>
            <person name="Bowers J.E."/>
            <person name="Hubner S."/>
            <person name="Bellec A."/>
            <person name="Berard A."/>
            <person name="Berges H."/>
            <person name="Blanchet N."/>
            <person name="Boniface M.C."/>
            <person name="Brunel D."/>
            <person name="Catrice O."/>
            <person name="Chaidir N."/>
            <person name="Claudel C."/>
            <person name="Donnadieu C."/>
            <person name="Faraut T."/>
            <person name="Fievet G."/>
            <person name="Helmstetter N."/>
            <person name="King M."/>
            <person name="Knapp S.J."/>
            <person name="Lai Z."/>
            <person name="Le Paslier M.C."/>
            <person name="Lippi Y."/>
            <person name="Lorenzon L."/>
            <person name="Mandel J.R."/>
            <person name="Marage G."/>
            <person name="Marchand G."/>
            <person name="Marquand E."/>
            <person name="Bret-Mestries E."/>
            <person name="Morien E."/>
            <person name="Nambeesan S."/>
            <person name="Nguyen T."/>
            <person name="Pegot-Espagnet P."/>
            <person name="Pouilly N."/>
            <person name="Raftis F."/>
            <person name="Sallet E."/>
            <person name="Schiex T."/>
            <person name="Thomas J."/>
            <person name="Vandecasteele C."/>
            <person name="Vares D."/>
            <person name="Vear F."/>
            <person name="Vautrin S."/>
            <person name="Crespi M."/>
            <person name="Mangin B."/>
            <person name="Burke J.M."/>
            <person name="Salse J."/>
            <person name="Munos S."/>
            <person name="Vincourt P."/>
            <person name="Rieseberg L.H."/>
            <person name="Langlade N.B."/>
        </authorList>
    </citation>
    <scope>NUCLEOTIDE SEQUENCE</scope>
    <source>
        <tissue evidence="4">Leaves</tissue>
    </source>
</reference>
<evidence type="ECO:0000256" key="1">
    <source>
        <dbReference type="ARBA" id="ARBA00022658"/>
    </source>
</evidence>
<dbReference type="EMBL" id="MNCJ02000328">
    <property type="protein sequence ID" value="KAF5773393.1"/>
    <property type="molecule type" value="Genomic_DNA"/>
</dbReference>
<proteinExistence type="predicted"/>
<evidence type="ECO:0000256" key="2">
    <source>
        <dbReference type="PROSITE-ProRule" id="PRU00663"/>
    </source>
</evidence>
<dbReference type="GO" id="GO:0005085">
    <property type="term" value="F:guanyl-nucleotide exchange factor activity"/>
    <property type="evidence" value="ECO:0007669"/>
    <property type="project" value="UniProtKB-UniRule"/>
</dbReference>
<name>A0A9K3EHY0_HELAN</name>
<feature type="domain" description="PRONE" evidence="3">
    <location>
        <begin position="1"/>
        <end position="67"/>
    </location>
</feature>
<dbReference type="Proteomes" id="UP000215914">
    <property type="component" value="Unassembled WGS sequence"/>
</dbReference>
<reference evidence="4" key="2">
    <citation type="submission" date="2020-06" db="EMBL/GenBank/DDBJ databases">
        <title>Helianthus annuus Genome sequencing and assembly Release 2.</title>
        <authorList>
            <person name="Gouzy J."/>
            <person name="Langlade N."/>
            <person name="Munos S."/>
        </authorList>
    </citation>
    <scope>NUCLEOTIDE SEQUENCE</scope>
    <source>
        <tissue evidence="4">Leaves</tissue>
    </source>
</reference>
<dbReference type="AlphaFoldDB" id="A0A9K3EHY0"/>
<organism evidence="4 5">
    <name type="scientific">Helianthus annuus</name>
    <name type="common">Common sunflower</name>
    <dbReference type="NCBI Taxonomy" id="4232"/>
    <lineage>
        <taxon>Eukaryota</taxon>
        <taxon>Viridiplantae</taxon>
        <taxon>Streptophyta</taxon>
        <taxon>Embryophyta</taxon>
        <taxon>Tracheophyta</taxon>
        <taxon>Spermatophyta</taxon>
        <taxon>Magnoliopsida</taxon>
        <taxon>eudicotyledons</taxon>
        <taxon>Gunneridae</taxon>
        <taxon>Pentapetalae</taxon>
        <taxon>asterids</taxon>
        <taxon>campanulids</taxon>
        <taxon>Asterales</taxon>
        <taxon>Asteraceae</taxon>
        <taxon>Asteroideae</taxon>
        <taxon>Heliantheae alliance</taxon>
        <taxon>Heliantheae</taxon>
        <taxon>Helianthus</taxon>
    </lineage>
</organism>
<dbReference type="InterPro" id="IPR005512">
    <property type="entry name" value="PRONE_dom"/>
</dbReference>
<dbReference type="InterPro" id="IPR038937">
    <property type="entry name" value="RopGEF"/>
</dbReference>
<gene>
    <name evidence="4" type="ORF">HanXRQr2_Chr13g0588121</name>
</gene>
<sequence>MKERFAKLLLGEDMSGSGNGVSTVVTVSNAITNLYASMFGLHPKLEPLHPEKKMMWKREMNLLTLSL</sequence>
<comment type="caution">
    <text evidence="4">The sequence shown here is derived from an EMBL/GenBank/DDBJ whole genome shotgun (WGS) entry which is preliminary data.</text>
</comment>